<evidence type="ECO:0000256" key="2">
    <source>
        <dbReference type="ARBA" id="ARBA00023157"/>
    </source>
</evidence>
<sequence length="77" mass="8524">MENKKGITYAIFMVLLLLASPVVVVPGAEARICRIKSARFWGPCISDRHCAETCMKEGFGAGDCEGLRRRCMCQKPC</sequence>
<accession>A0A6P5EHB9</accession>
<dbReference type="Gene3D" id="3.30.30.10">
    <property type="entry name" value="Knottin, scorpion toxin-like"/>
    <property type="match status" value="1"/>
</dbReference>
<reference evidence="5" key="1">
    <citation type="journal article" date="2015" name="Nat. Genet.">
        <title>The pineapple genome and the evolution of CAM photosynthesis.</title>
        <authorList>
            <person name="Ming R."/>
            <person name="VanBuren R."/>
            <person name="Wai C.M."/>
            <person name="Tang H."/>
            <person name="Schatz M.C."/>
            <person name="Bowers J.E."/>
            <person name="Lyons E."/>
            <person name="Wang M.L."/>
            <person name="Chen J."/>
            <person name="Biggers E."/>
            <person name="Zhang J."/>
            <person name="Huang L."/>
            <person name="Zhang L."/>
            <person name="Miao W."/>
            <person name="Zhang J."/>
            <person name="Ye Z."/>
            <person name="Miao C."/>
            <person name="Lin Z."/>
            <person name="Wang H."/>
            <person name="Zhou H."/>
            <person name="Yim W.C."/>
            <person name="Priest H.D."/>
            <person name="Zheng C."/>
            <person name="Woodhouse M."/>
            <person name="Edger P.P."/>
            <person name="Guyot R."/>
            <person name="Guo H.B."/>
            <person name="Guo H."/>
            <person name="Zheng G."/>
            <person name="Singh R."/>
            <person name="Sharma A."/>
            <person name="Min X."/>
            <person name="Zheng Y."/>
            <person name="Lee H."/>
            <person name="Gurtowski J."/>
            <person name="Sedlazeck F.J."/>
            <person name="Harkess A."/>
            <person name="McKain M.R."/>
            <person name="Liao Z."/>
            <person name="Fang J."/>
            <person name="Liu J."/>
            <person name="Zhang X."/>
            <person name="Zhang Q."/>
            <person name="Hu W."/>
            <person name="Qin Y."/>
            <person name="Wang K."/>
            <person name="Chen L.Y."/>
            <person name="Shirley N."/>
            <person name="Lin Y.R."/>
            <person name="Liu L.Y."/>
            <person name="Hernandez A.G."/>
            <person name="Wright C.L."/>
            <person name="Bulone V."/>
            <person name="Tuskan G.A."/>
            <person name="Heath K."/>
            <person name="Zee F."/>
            <person name="Moore P.H."/>
            <person name="Sunkar R."/>
            <person name="Leebens-Mack J.H."/>
            <person name="Mockler T."/>
            <person name="Bennetzen J.L."/>
            <person name="Freeling M."/>
            <person name="Sankoff D."/>
            <person name="Paterson A.H."/>
            <person name="Zhu X."/>
            <person name="Yang X."/>
            <person name="Smith J.A."/>
            <person name="Cushman J.C."/>
            <person name="Paull R.E."/>
            <person name="Yu Q."/>
        </authorList>
    </citation>
    <scope>NUCLEOTIDE SEQUENCE [LARGE SCALE GENOMIC DNA]</scope>
    <source>
        <strain evidence="5">cv. F153</strain>
    </source>
</reference>
<evidence type="ECO:0000313" key="5">
    <source>
        <dbReference type="Proteomes" id="UP000515123"/>
    </source>
</evidence>
<keyword evidence="1 3" id="KW-0732">Signal</keyword>
<dbReference type="PROSITE" id="PS00940">
    <property type="entry name" value="GAMMA_THIONIN"/>
    <property type="match status" value="1"/>
</dbReference>
<dbReference type="InterPro" id="IPR008176">
    <property type="entry name" value="Defensin_plant"/>
</dbReference>
<dbReference type="CDD" id="cd00107">
    <property type="entry name" value="Knot1"/>
    <property type="match status" value="1"/>
</dbReference>
<evidence type="ECO:0000256" key="1">
    <source>
        <dbReference type="ARBA" id="ARBA00022729"/>
    </source>
</evidence>
<feature type="signal peptide" evidence="3">
    <location>
        <begin position="1"/>
        <end position="30"/>
    </location>
</feature>
<dbReference type="SUPFAM" id="SSF57095">
    <property type="entry name" value="Scorpion toxin-like"/>
    <property type="match status" value="1"/>
</dbReference>
<dbReference type="Pfam" id="PF00304">
    <property type="entry name" value="Gamma-thionin"/>
    <property type="match status" value="1"/>
</dbReference>
<dbReference type="GeneID" id="109704531"/>
<name>A0A6P5EHB9_ANACO</name>
<dbReference type="PANTHER" id="PTHR33147">
    <property type="entry name" value="DEFENSIN-LIKE PROTEIN 1"/>
    <property type="match status" value="1"/>
</dbReference>
<evidence type="ECO:0000313" key="6">
    <source>
        <dbReference type="RefSeq" id="XP_020080865.1"/>
    </source>
</evidence>
<dbReference type="Proteomes" id="UP000515123">
    <property type="component" value="Unplaced"/>
</dbReference>
<gene>
    <name evidence="6" type="primary">LOC109704531</name>
</gene>
<dbReference type="OrthoDB" id="683455at2759"/>
<evidence type="ECO:0000256" key="3">
    <source>
        <dbReference type="SAM" id="SignalP"/>
    </source>
</evidence>
<dbReference type="GO" id="GO:0006952">
    <property type="term" value="P:defense response"/>
    <property type="evidence" value="ECO:0007669"/>
    <property type="project" value="InterPro"/>
</dbReference>
<dbReference type="PRINTS" id="PR00288">
    <property type="entry name" value="PUROTHIONIN"/>
</dbReference>
<protein>
    <submittedName>
        <fullName evidence="6">Defensin-like protein 1</fullName>
    </submittedName>
</protein>
<organism evidence="5 6">
    <name type="scientific">Ananas comosus</name>
    <name type="common">Pineapple</name>
    <name type="synonym">Ananas ananas</name>
    <dbReference type="NCBI Taxonomy" id="4615"/>
    <lineage>
        <taxon>Eukaryota</taxon>
        <taxon>Viridiplantae</taxon>
        <taxon>Streptophyta</taxon>
        <taxon>Embryophyta</taxon>
        <taxon>Tracheophyta</taxon>
        <taxon>Spermatophyta</taxon>
        <taxon>Magnoliopsida</taxon>
        <taxon>Liliopsida</taxon>
        <taxon>Poales</taxon>
        <taxon>Bromeliaceae</taxon>
        <taxon>Bromelioideae</taxon>
        <taxon>Ananas</taxon>
    </lineage>
</organism>
<dbReference type="SMART" id="SM00505">
    <property type="entry name" value="Knot1"/>
    <property type="match status" value="1"/>
</dbReference>
<feature type="chain" id="PRO_5027565138" evidence="3">
    <location>
        <begin position="31"/>
        <end position="77"/>
    </location>
</feature>
<proteinExistence type="predicted"/>
<dbReference type="InterPro" id="IPR036574">
    <property type="entry name" value="Scorpion_toxin-like_sf"/>
</dbReference>
<dbReference type="PANTHER" id="PTHR33147:SF130">
    <property type="entry name" value="DEFENSIN-LIKE PROTEIN 1"/>
    <property type="match status" value="1"/>
</dbReference>
<keyword evidence="2" id="KW-1015">Disulfide bond</keyword>
<dbReference type="InterPro" id="IPR003614">
    <property type="entry name" value="Knottins"/>
</dbReference>
<dbReference type="RefSeq" id="XP_020080865.1">
    <property type="nucleotide sequence ID" value="XM_020225276.1"/>
</dbReference>
<reference evidence="6" key="2">
    <citation type="submission" date="2025-08" db="UniProtKB">
        <authorList>
            <consortium name="RefSeq"/>
        </authorList>
    </citation>
    <scope>IDENTIFICATION</scope>
    <source>
        <tissue evidence="6">Leaf</tissue>
    </source>
</reference>
<dbReference type="AlphaFoldDB" id="A0A6P5EHB9"/>
<keyword evidence="5" id="KW-1185">Reference proteome</keyword>
<feature type="domain" description="Knottins-like" evidence="4">
    <location>
        <begin position="32"/>
        <end position="77"/>
    </location>
</feature>
<evidence type="ECO:0000259" key="4">
    <source>
        <dbReference type="SMART" id="SM00505"/>
    </source>
</evidence>